<evidence type="ECO:0000313" key="2">
    <source>
        <dbReference type="Proteomes" id="UP001139193"/>
    </source>
</evidence>
<reference evidence="1" key="1">
    <citation type="submission" date="2022-03" db="EMBL/GenBank/DDBJ databases">
        <title>Bacterial whole genome sequence for Hymenobacter sp. DH14.</title>
        <authorList>
            <person name="Le V."/>
        </authorList>
    </citation>
    <scope>NUCLEOTIDE SEQUENCE</scope>
    <source>
        <strain evidence="1">DH14</strain>
    </source>
</reference>
<name>A0A9X2AES3_9BACT</name>
<evidence type="ECO:0000313" key="1">
    <source>
        <dbReference type="EMBL" id="MCI1187117.1"/>
    </source>
</evidence>
<keyword evidence="2" id="KW-1185">Reference proteome</keyword>
<sequence length="72" mass="8013">MKITFEVPENRAGFILELLRGLPYVTLRGKAAELPADDTAHLLASPANAARLRAAMERDRLGQRETHEFPAQ</sequence>
<protein>
    <recommendedName>
        <fullName evidence="3">Type II toxin-antitoxin system prevent-host-death family antitoxin</fullName>
    </recommendedName>
</protein>
<dbReference type="EMBL" id="JALBGC010000002">
    <property type="protein sequence ID" value="MCI1187117.1"/>
    <property type="molecule type" value="Genomic_DNA"/>
</dbReference>
<dbReference type="Gene3D" id="6.10.250.330">
    <property type="match status" value="1"/>
</dbReference>
<evidence type="ECO:0008006" key="3">
    <source>
        <dbReference type="Google" id="ProtNLM"/>
    </source>
</evidence>
<proteinExistence type="predicted"/>
<accession>A0A9X2AES3</accession>
<dbReference type="RefSeq" id="WP_241935398.1">
    <property type="nucleotide sequence ID" value="NZ_JALBGC010000002.1"/>
</dbReference>
<gene>
    <name evidence="1" type="ORF">MON38_06770</name>
</gene>
<dbReference type="AlphaFoldDB" id="A0A9X2AES3"/>
<organism evidence="1 2">
    <name type="scientific">Hymenobacter cyanobacteriorum</name>
    <dbReference type="NCBI Taxonomy" id="2926463"/>
    <lineage>
        <taxon>Bacteria</taxon>
        <taxon>Pseudomonadati</taxon>
        <taxon>Bacteroidota</taxon>
        <taxon>Cytophagia</taxon>
        <taxon>Cytophagales</taxon>
        <taxon>Hymenobacteraceae</taxon>
        <taxon>Hymenobacter</taxon>
    </lineage>
</organism>
<dbReference type="Proteomes" id="UP001139193">
    <property type="component" value="Unassembled WGS sequence"/>
</dbReference>
<comment type="caution">
    <text evidence="1">The sequence shown here is derived from an EMBL/GenBank/DDBJ whole genome shotgun (WGS) entry which is preliminary data.</text>
</comment>